<evidence type="ECO:0008006" key="3">
    <source>
        <dbReference type="Google" id="ProtNLM"/>
    </source>
</evidence>
<evidence type="ECO:0000313" key="2">
    <source>
        <dbReference type="Proteomes" id="UP000467700"/>
    </source>
</evidence>
<dbReference type="EMBL" id="CACVBS010000060">
    <property type="protein sequence ID" value="CAA7267429.1"/>
    <property type="molecule type" value="Genomic_DNA"/>
</dbReference>
<dbReference type="Pfam" id="PF14223">
    <property type="entry name" value="Retrotran_gag_2"/>
    <property type="match status" value="1"/>
</dbReference>
<evidence type="ECO:0000313" key="1">
    <source>
        <dbReference type="EMBL" id="CAA7267429.1"/>
    </source>
</evidence>
<protein>
    <recommendedName>
        <fullName evidence="3">Retrotransposon Copia-like N-terminal domain-containing protein</fullName>
    </recommendedName>
</protein>
<dbReference type="OrthoDB" id="2939611at2759"/>
<proteinExistence type="predicted"/>
<dbReference type="AlphaFoldDB" id="A0A8S0VSM5"/>
<comment type="caution">
    <text evidence="1">The sequence shown here is derived from an EMBL/GenBank/DDBJ whole genome shotgun (WGS) entry which is preliminary data.</text>
</comment>
<keyword evidence="2" id="KW-1185">Reference proteome</keyword>
<sequence length="234" mass="26280">MSTIKLDHIELLTSASNYETWKHGISQVLQGKGFWGHIEGDTRIYALFLQSLEPPTCDMSSTPAQITAYQEWWQKDSKAQTIVERRITPLILNLLPQGVSVMACTIWASIAVLYVHTDVLTQFKLRDKLSTMKLKDHRDLEQYLGKFKVSHIRLAQMGVAISELELVHTVIRGLPLGGTWGNFRQLMNALLNRIMSCLTIECQRLDFEKVGKAGPGSEFANFMGNATNTPISAS</sequence>
<organism evidence="1 2">
    <name type="scientific">Cyclocybe aegerita</name>
    <name type="common">Black poplar mushroom</name>
    <name type="synonym">Agrocybe aegerita</name>
    <dbReference type="NCBI Taxonomy" id="1973307"/>
    <lineage>
        <taxon>Eukaryota</taxon>
        <taxon>Fungi</taxon>
        <taxon>Dikarya</taxon>
        <taxon>Basidiomycota</taxon>
        <taxon>Agaricomycotina</taxon>
        <taxon>Agaricomycetes</taxon>
        <taxon>Agaricomycetidae</taxon>
        <taxon>Agaricales</taxon>
        <taxon>Agaricineae</taxon>
        <taxon>Bolbitiaceae</taxon>
        <taxon>Cyclocybe</taxon>
    </lineage>
</organism>
<reference evidence="1 2" key="1">
    <citation type="submission" date="2020-01" db="EMBL/GenBank/DDBJ databases">
        <authorList>
            <person name="Gupta K D."/>
        </authorList>
    </citation>
    <scope>NUCLEOTIDE SEQUENCE [LARGE SCALE GENOMIC DNA]</scope>
</reference>
<gene>
    <name evidence="1" type="ORF">AAE3_LOCUS9779</name>
</gene>
<dbReference type="Proteomes" id="UP000467700">
    <property type="component" value="Unassembled WGS sequence"/>
</dbReference>
<dbReference type="PANTHER" id="PTHR47481:SF31">
    <property type="entry name" value="OS01G0873500 PROTEIN"/>
    <property type="match status" value="1"/>
</dbReference>
<dbReference type="PANTHER" id="PTHR47481">
    <property type="match status" value="1"/>
</dbReference>
<accession>A0A8S0VSM5</accession>
<name>A0A8S0VSM5_CYCAE</name>